<dbReference type="GO" id="GO:0004707">
    <property type="term" value="F:MAP kinase activity"/>
    <property type="evidence" value="ECO:0007669"/>
    <property type="project" value="UniProtKB-EC"/>
</dbReference>
<dbReference type="PROSITE" id="PS00108">
    <property type="entry name" value="PROTEIN_KINASE_ST"/>
    <property type="match status" value="1"/>
</dbReference>
<dbReference type="Proteomes" id="UP001432027">
    <property type="component" value="Unassembled WGS sequence"/>
</dbReference>
<evidence type="ECO:0000256" key="2">
    <source>
        <dbReference type="ARBA" id="ARBA00022679"/>
    </source>
</evidence>
<reference evidence="9" key="1">
    <citation type="submission" date="2023-10" db="EMBL/GenBank/DDBJ databases">
        <title>Genome assembly of Pristionchus species.</title>
        <authorList>
            <person name="Yoshida K."/>
            <person name="Sommer R.J."/>
        </authorList>
    </citation>
    <scope>NUCLEOTIDE SEQUENCE</scope>
    <source>
        <strain evidence="9">RS0144</strain>
    </source>
</reference>
<gene>
    <name evidence="9" type="ORF">PENTCL1PPCAC_5185</name>
</gene>
<dbReference type="Gene3D" id="1.10.510.10">
    <property type="entry name" value="Transferase(Phosphotransferase) domain 1"/>
    <property type="match status" value="1"/>
</dbReference>
<keyword evidence="10" id="KW-1185">Reference proteome</keyword>
<dbReference type="InterPro" id="IPR003527">
    <property type="entry name" value="MAP_kinase_CS"/>
</dbReference>
<evidence type="ECO:0000313" key="9">
    <source>
        <dbReference type="EMBL" id="GMS83010.1"/>
    </source>
</evidence>
<dbReference type="InterPro" id="IPR008271">
    <property type="entry name" value="Ser/Thr_kinase_AS"/>
</dbReference>
<name>A0AAV5SSG5_9BILA</name>
<keyword evidence="3" id="KW-0547">Nucleotide-binding</keyword>
<keyword evidence="2" id="KW-0808">Transferase</keyword>
<dbReference type="Pfam" id="PF00069">
    <property type="entry name" value="Pkinase"/>
    <property type="match status" value="1"/>
</dbReference>
<dbReference type="AlphaFoldDB" id="A0AAV5SSG5"/>
<feature type="non-terminal residue" evidence="9">
    <location>
        <position position="344"/>
    </location>
</feature>
<organism evidence="9 10">
    <name type="scientific">Pristionchus entomophagus</name>
    <dbReference type="NCBI Taxonomy" id="358040"/>
    <lineage>
        <taxon>Eukaryota</taxon>
        <taxon>Metazoa</taxon>
        <taxon>Ecdysozoa</taxon>
        <taxon>Nematoda</taxon>
        <taxon>Chromadorea</taxon>
        <taxon>Rhabditida</taxon>
        <taxon>Rhabditina</taxon>
        <taxon>Diplogasteromorpha</taxon>
        <taxon>Diplogasteroidea</taxon>
        <taxon>Neodiplogasteridae</taxon>
        <taxon>Pristionchus</taxon>
    </lineage>
</organism>
<evidence type="ECO:0000256" key="5">
    <source>
        <dbReference type="ARBA" id="ARBA00022840"/>
    </source>
</evidence>
<dbReference type="PROSITE" id="PS50011">
    <property type="entry name" value="PROTEIN_KINASE_DOM"/>
    <property type="match status" value="1"/>
</dbReference>
<dbReference type="SMART" id="SM00220">
    <property type="entry name" value="S_TKc"/>
    <property type="match status" value="1"/>
</dbReference>
<dbReference type="InterPro" id="IPR050117">
    <property type="entry name" value="MAPK"/>
</dbReference>
<comment type="catalytic activity">
    <reaction evidence="7">
        <text>L-seryl-[protein] + ATP = O-phospho-L-seryl-[protein] + ADP + H(+)</text>
        <dbReference type="Rhea" id="RHEA:17989"/>
        <dbReference type="Rhea" id="RHEA-COMP:9863"/>
        <dbReference type="Rhea" id="RHEA-COMP:11604"/>
        <dbReference type="ChEBI" id="CHEBI:15378"/>
        <dbReference type="ChEBI" id="CHEBI:29999"/>
        <dbReference type="ChEBI" id="CHEBI:30616"/>
        <dbReference type="ChEBI" id="CHEBI:83421"/>
        <dbReference type="ChEBI" id="CHEBI:456216"/>
        <dbReference type="EC" id="2.7.11.24"/>
    </reaction>
</comment>
<evidence type="ECO:0000256" key="3">
    <source>
        <dbReference type="ARBA" id="ARBA00022741"/>
    </source>
</evidence>
<dbReference type="InterPro" id="IPR011009">
    <property type="entry name" value="Kinase-like_dom_sf"/>
</dbReference>
<proteinExistence type="predicted"/>
<evidence type="ECO:0000256" key="6">
    <source>
        <dbReference type="ARBA" id="ARBA00047592"/>
    </source>
</evidence>
<dbReference type="InterPro" id="IPR000719">
    <property type="entry name" value="Prot_kinase_dom"/>
</dbReference>
<accession>A0AAV5SSG5</accession>
<evidence type="ECO:0000256" key="7">
    <source>
        <dbReference type="ARBA" id="ARBA00048312"/>
    </source>
</evidence>
<feature type="non-terminal residue" evidence="9">
    <location>
        <position position="1"/>
    </location>
</feature>
<keyword evidence="1" id="KW-0723">Serine/threonine-protein kinase</keyword>
<evidence type="ECO:0000256" key="4">
    <source>
        <dbReference type="ARBA" id="ARBA00022777"/>
    </source>
</evidence>
<dbReference type="FunFam" id="1.10.510.10:FF:000439">
    <property type="entry name" value="Mitogen-activated protein kinase"/>
    <property type="match status" value="1"/>
</dbReference>
<dbReference type="GO" id="GO:0005737">
    <property type="term" value="C:cytoplasm"/>
    <property type="evidence" value="ECO:0007669"/>
    <property type="project" value="UniProtKB-ARBA"/>
</dbReference>
<comment type="catalytic activity">
    <reaction evidence="6">
        <text>L-threonyl-[protein] + ATP = O-phospho-L-threonyl-[protein] + ADP + H(+)</text>
        <dbReference type="Rhea" id="RHEA:46608"/>
        <dbReference type="Rhea" id="RHEA-COMP:11060"/>
        <dbReference type="Rhea" id="RHEA-COMP:11605"/>
        <dbReference type="ChEBI" id="CHEBI:15378"/>
        <dbReference type="ChEBI" id="CHEBI:30013"/>
        <dbReference type="ChEBI" id="CHEBI:30616"/>
        <dbReference type="ChEBI" id="CHEBI:61977"/>
        <dbReference type="ChEBI" id="CHEBI:456216"/>
        <dbReference type="EC" id="2.7.11.24"/>
    </reaction>
</comment>
<dbReference type="GO" id="GO:0005524">
    <property type="term" value="F:ATP binding"/>
    <property type="evidence" value="ECO:0007669"/>
    <property type="project" value="UniProtKB-KW"/>
</dbReference>
<dbReference type="Gene3D" id="3.30.200.20">
    <property type="entry name" value="Phosphorylase Kinase, domain 1"/>
    <property type="match status" value="1"/>
</dbReference>
<dbReference type="PANTHER" id="PTHR24055">
    <property type="entry name" value="MITOGEN-ACTIVATED PROTEIN KINASE"/>
    <property type="match status" value="1"/>
</dbReference>
<keyword evidence="5" id="KW-0067">ATP-binding</keyword>
<comment type="caution">
    <text evidence="9">The sequence shown here is derived from an EMBL/GenBank/DDBJ whole genome shotgun (WGS) entry which is preliminary data.</text>
</comment>
<protein>
    <recommendedName>
        <fullName evidence="8">Protein kinase domain-containing protein</fullName>
    </recommendedName>
</protein>
<sequence length="344" mass="39662">SWTDPHTGQKFAIKKLPHVFQNLASCKRVFREINMLHSFKHDNVLTIKNIIKPQDPSFFQELCVLTELMESDLHKIIISPQVLTIDHAKLFVYQILRGLRYLHSARIIHRDIKPANLLVNSDCLLKICDFGLARVWDETNRNDMTQEVVTQLYRAPELLMGARKYTDAIDMWSVGCVFAELMGKKVLFPAAAPIEQLNKIIDLLGTPAPEDMRLASEGARSHVLSQPFRKPDTTGTLMQMLPGMDMLGVDFITKLLAFNPEKRLSALEAAHHQFLVEGRLRFHSCLCTCCMTNPSTRLRHFCEDFEPAHQKPFDARWEHELARSTMFELRDKMYNFIVDLQKPM</sequence>
<keyword evidence="4" id="KW-0418">Kinase</keyword>
<feature type="domain" description="Protein kinase" evidence="8">
    <location>
        <begin position="1"/>
        <end position="275"/>
    </location>
</feature>
<evidence type="ECO:0000256" key="1">
    <source>
        <dbReference type="ARBA" id="ARBA00022527"/>
    </source>
</evidence>
<dbReference type="PROSITE" id="PS01351">
    <property type="entry name" value="MAPK"/>
    <property type="match status" value="1"/>
</dbReference>
<evidence type="ECO:0000313" key="10">
    <source>
        <dbReference type="Proteomes" id="UP001432027"/>
    </source>
</evidence>
<dbReference type="EMBL" id="BTSX01000002">
    <property type="protein sequence ID" value="GMS83010.1"/>
    <property type="molecule type" value="Genomic_DNA"/>
</dbReference>
<dbReference type="SUPFAM" id="SSF56112">
    <property type="entry name" value="Protein kinase-like (PK-like)"/>
    <property type="match status" value="1"/>
</dbReference>
<evidence type="ECO:0000259" key="8">
    <source>
        <dbReference type="PROSITE" id="PS50011"/>
    </source>
</evidence>